<accession>A0A9P9IZ97</accession>
<keyword evidence="1" id="KW-0238">DNA-binding</keyword>
<dbReference type="PROSITE" id="PS00028">
    <property type="entry name" value="ZINC_FINGER_C2H2_1"/>
    <property type="match status" value="1"/>
</dbReference>
<dbReference type="SUPFAM" id="SSF57667">
    <property type="entry name" value="beta-beta-alpha zinc fingers"/>
    <property type="match status" value="1"/>
</dbReference>
<keyword evidence="4" id="KW-0479">Metal-binding</keyword>
<feature type="domain" description="C2H2-type" evidence="5">
    <location>
        <begin position="215"/>
        <end position="238"/>
    </location>
</feature>
<organism evidence="6 7">
    <name type="scientific">Dendryphion nanum</name>
    <dbReference type="NCBI Taxonomy" id="256645"/>
    <lineage>
        <taxon>Eukaryota</taxon>
        <taxon>Fungi</taxon>
        <taxon>Dikarya</taxon>
        <taxon>Ascomycota</taxon>
        <taxon>Pezizomycotina</taxon>
        <taxon>Dothideomycetes</taxon>
        <taxon>Pleosporomycetidae</taxon>
        <taxon>Pleosporales</taxon>
        <taxon>Torulaceae</taxon>
        <taxon>Dendryphion</taxon>
    </lineage>
</organism>
<dbReference type="Gene3D" id="1.10.10.60">
    <property type="entry name" value="Homeodomain-like"/>
    <property type="match status" value="1"/>
</dbReference>
<evidence type="ECO:0000259" key="5">
    <source>
        <dbReference type="PROSITE" id="PS50157"/>
    </source>
</evidence>
<evidence type="ECO:0000256" key="3">
    <source>
        <dbReference type="ARBA" id="ARBA00023242"/>
    </source>
</evidence>
<evidence type="ECO:0000313" key="7">
    <source>
        <dbReference type="Proteomes" id="UP000700596"/>
    </source>
</evidence>
<dbReference type="InterPro" id="IPR008422">
    <property type="entry name" value="KN_HD"/>
</dbReference>
<dbReference type="SUPFAM" id="SSF46689">
    <property type="entry name" value="Homeodomain-like"/>
    <property type="match status" value="1"/>
</dbReference>
<keyword evidence="3" id="KW-0539">Nucleus</keyword>
<proteinExistence type="predicted"/>
<dbReference type="AlphaFoldDB" id="A0A9P9IZ97"/>
<evidence type="ECO:0000256" key="1">
    <source>
        <dbReference type="ARBA" id="ARBA00023125"/>
    </source>
</evidence>
<sequence length="370" mass="41517">MFFYGPRPVTSTHHLDNNSCCLPPNSINFGAIGGPHMSSQSQFNQPRESRARVSTIKEWLYSHSSSPYPSKDDISNLASATGKTPRQVKVSLSNLRSRMSLPGMVRNSVCPQNDGSISSLSNVAASSISPQTESVNSSDIDFFLPSSFIYTESNDGDIPSGMLGHGKLFPAASSSLPARATKRKGRRLHASRFSTFVSNSLTNMELPTQETQKIYHCTICPKTFKDSSGWQRHESGVHFHTTQWICMLNGAVIDDLDCAFCSELFPDPEHQLLHNIPSCLFKSLSERTFYRKDQLKQHIQQIHIPEMDPSTKKAFRVPAGWAKEKDVVDSDPRSLWCGFCRQTFPSTTERMEHVADHFRNGFHINQWQSL</sequence>
<dbReference type="InterPro" id="IPR009057">
    <property type="entry name" value="Homeodomain-like_sf"/>
</dbReference>
<dbReference type="Proteomes" id="UP000700596">
    <property type="component" value="Unassembled WGS sequence"/>
</dbReference>
<keyword evidence="4" id="KW-0862">Zinc</keyword>
<dbReference type="InterPro" id="IPR013087">
    <property type="entry name" value="Znf_C2H2_type"/>
</dbReference>
<keyword evidence="2" id="KW-0371">Homeobox</keyword>
<gene>
    <name evidence="6" type="ORF">B0J11DRAFT_41441</name>
</gene>
<reference evidence="6" key="1">
    <citation type="journal article" date="2021" name="Nat. Commun.">
        <title>Genetic determinants of endophytism in the Arabidopsis root mycobiome.</title>
        <authorList>
            <person name="Mesny F."/>
            <person name="Miyauchi S."/>
            <person name="Thiergart T."/>
            <person name="Pickel B."/>
            <person name="Atanasova L."/>
            <person name="Karlsson M."/>
            <person name="Huettel B."/>
            <person name="Barry K.W."/>
            <person name="Haridas S."/>
            <person name="Chen C."/>
            <person name="Bauer D."/>
            <person name="Andreopoulos W."/>
            <person name="Pangilinan J."/>
            <person name="LaButti K."/>
            <person name="Riley R."/>
            <person name="Lipzen A."/>
            <person name="Clum A."/>
            <person name="Drula E."/>
            <person name="Henrissat B."/>
            <person name="Kohler A."/>
            <person name="Grigoriev I.V."/>
            <person name="Martin F.M."/>
            <person name="Hacquard S."/>
        </authorList>
    </citation>
    <scope>NUCLEOTIDE SEQUENCE</scope>
    <source>
        <strain evidence="6">MPI-CAGE-CH-0243</strain>
    </source>
</reference>
<dbReference type="Pfam" id="PF05920">
    <property type="entry name" value="Homeobox_KN"/>
    <property type="match status" value="1"/>
</dbReference>
<protein>
    <recommendedName>
        <fullName evidence="5">C2H2-type domain-containing protein</fullName>
    </recommendedName>
</protein>
<keyword evidence="4" id="KW-0863">Zinc-finger</keyword>
<dbReference type="Gene3D" id="3.30.160.60">
    <property type="entry name" value="Classic Zinc Finger"/>
    <property type="match status" value="1"/>
</dbReference>
<comment type="caution">
    <text evidence="6">The sequence shown here is derived from an EMBL/GenBank/DDBJ whole genome shotgun (WGS) entry which is preliminary data.</text>
</comment>
<name>A0A9P9IZ97_9PLEO</name>
<dbReference type="GO" id="GO:0008270">
    <property type="term" value="F:zinc ion binding"/>
    <property type="evidence" value="ECO:0007669"/>
    <property type="project" value="UniProtKB-KW"/>
</dbReference>
<dbReference type="EMBL" id="JAGMWT010000001">
    <property type="protein sequence ID" value="KAH7139352.1"/>
    <property type="molecule type" value="Genomic_DNA"/>
</dbReference>
<dbReference type="GO" id="GO:0003677">
    <property type="term" value="F:DNA binding"/>
    <property type="evidence" value="ECO:0007669"/>
    <property type="project" value="UniProtKB-KW"/>
</dbReference>
<dbReference type="SMART" id="SM00355">
    <property type="entry name" value="ZnF_C2H2"/>
    <property type="match status" value="2"/>
</dbReference>
<keyword evidence="7" id="KW-1185">Reference proteome</keyword>
<dbReference type="OrthoDB" id="10056939at2759"/>
<evidence type="ECO:0000256" key="2">
    <source>
        <dbReference type="ARBA" id="ARBA00023155"/>
    </source>
</evidence>
<evidence type="ECO:0000313" key="6">
    <source>
        <dbReference type="EMBL" id="KAH7139352.1"/>
    </source>
</evidence>
<dbReference type="PROSITE" id="PS50157">
    <property type="entry name" value="ZINC_FINGER_C2H2_2"/>
    <property type="match status" value="1"/>
</dbReference>
<evidence type="ECO:0000256" key="4">
    <source>
        <dbReference type="PROSITE-ProRule" id="PRU00042"/>
    </source>
</evidence>
<dbReference type="InterPro" id="IPR036236">
    <property type="entry name" value="Znf_C2H2_sf"/>
</dbReference>
<dbReference type="GO" id="GO:0006355">
    <property type="term" value="P:regulation of DNA-templated transcription"/>
    <property type="evidence" value="ECO:0007669"/>
    <property type="project" value="InterPro"/>
</dbReference>